<organism evidence="7 8">
    <name type="scientific">Ascodesmis nigricans</name>
    <dbReference type="NCBI Taxonomy" id="341454"/>
    <lineage>
        <taxon>Eukaryota</taxon>
        <taxon>Fungi</taxon>
        <taxon>Dikarya</taxon>
        <taxon>Ascomycota</taxon>
        <taxon>Pezizomycotina</taxon>
        <taxon>Pezizomycetes</taxon>
        <taxon>Pezizales</taxon>
        <taxon>Ascodesmidaceae</taxon>
        <taxon>Ascodesmis</taxon>
    </lineage>
</organism>
<dbReference type="SUPFAM" id="SSF47072">
    <property type="entry name" value="Cysteine alpha-hairpin motif"/>
    <property type="match status" value="1"/>
</dbReference>
<keyword evidence="5 6" id="KW-1015">Disulfide bond</keyword>
<evidence type="ECO:0000256" key="2">
    <source>
        <dbReference type="ARBA" id="ARBA00009858"/>
    </source>
</evidence>
<proteinExistence type="inferred from homology"/>
<comment type="subcellular location">
    <subcellularLocation>
        <location evidence="1">Mitochondrion intermembrane space</location>
    </subcellularLocation>
</comment>
<dbReference type="GO" id="GO:0005758">
    <property type="term" value="C:mitochondrial intermembrane space"/>
    <property type="evidence" value="ECO:0007669"/>
    <property type="project" value="UniProtKB-SubCell"/>
</dbReference>
<dbReference type="PANTHER" id="PTHR15590:SF0">
    <property type="entry name" value="CX9C MOTIF-CONTAINING PROTEIN 4"/>
    <property type="match status" value="1"/>
</dbReference>
<sequence length="97" mass="10959">MAPVSLEKALQSDPPCFPRACAIQSCLRRNQYNEARCTEVIDALYDCCAAMYQREGLAEKNVCCPKRPLLELKMKQRAQERGFGDAEVYRPGQRAGM</sequence>
<dbReference type="OrthoDB" id="13601at2759"/>
<feature type="disulfide bond" evidence="6">
    <location>
        <begin position="48"/>
        <end position="64"/>
    </location>
</feature>
<dbReference type="STRING" id="341454.A0A4S2N5G9"/>
<feature type="disulfide bond" evidence="6">
    <location>
        <begin position="26"/>
        <end position="37"/>
    </location>
</feature>
<evidence type="ECO:0000256" key="5">
    <source>
        <dbReference type="ARBA" id="ARBA00023157"/>
    </source>
</evidence>
<feature type="disulfide bond" evidence="6">
    <location>
        <begin position="16"/>
        <end position="47"/>
    </location>
</feature>
<evidence type="ECO:0000313" key="7">
    <source>
        <dbReference type="EMBL" id="TGZ84471.1"/>
    </source>
</evidence>
<dbReference type="InterPro" id="IPR009069">
    <property type="entry name" value="Cys_alpha_HP_mot_SF"/>
</dbReference>
<dbReference type="Pfam" id="PF08991">
    <property type="entry name" value="CMC4"/>
    <property type="match status" value="1"/>
</dbReference>
<dbReference type="FunCoup" id="A0A4S2N5G9">
    <property type="interactions" value="79"/>
</dbReference>
<evidence type="ECO:0000256" key="6">
    <source>
        <dbReference type="PIRSR" id="PIRSR627179-50"/>
    </source>
</evidence>
<reference evidence="7 8" key="1">
    <citation type="submission" date="2019-04" db="EMBL/GenBank/DDBJ databases">
        <title>Comparative genomics and transcriptomics to analyze fruiting body development in filamentous ascomycetes.</title>
        <authorList>
            <consortium name="DOE Joint Genome Institute"/>
            <person name="Lutkenhaus R."/>
            <person name="Traeger S."/>
            <person name="Breuer J."/>
            <person name="Kuo A."/>
            <person name="Lipzen A."/>
            <person name="Pangilinan J."/>
            <person name="Dilworth D."/>
            <person name="Sandor L."/>
            <person name="Poggeler S."/>
            <person name="Barry K."/>
            <person name="Grigoriev I.V."/>
            <person name="Nowrousian M."/>
        </authorList>
    </citation>
    <scope>NUCLEOTIDE SEQUENCE [LARGE SCALE GENOMIC DNA]</scope>
    <source>
        <strain evidence="7 8">CBS 389.68</strain>
    </source>
</reference>
<dbReference type="InterPro" id="IPR027179">
    <property type="entry name" value="CMC4"/>
</dbReference>
<dbReference type="PROSITE" id="PS51808">
    <property type="entry name" value="CHCH"/>
    <property type="match status" value="1"/>
</dbReference>
<dbReference type="PANTHER" id="PTHR15590">
    <property type="entry name" value="CX9C MOTIF-CONTAINING PROTEIN 4"/>
    <property type="match status" value="1"/>
</dbReference>
<evidence type="ECO:0000256" key="3">
    <source>
        <dbReference type="ARBA" id="ARBA00019406"/>
    </source>
</evidence>
<evidence type="ECO:0000313" key="8">
    <source>
        <dbReference type="Proteomes" id="UP000298138"/>
    </source>
</evidence>
<keyword evidence="4" id="KW-0496">Mitochondrion</keyword>
<evidence type="ECO:0000256" key="4">
    <source>
        <dbReference type="ARBA" id="ARBA00023128"/>
    </source>
</evidence>
<dbReference type="Proteomes" id="UP000298138">
    <property type="component" value="Unassembled WGS sequence"/>
</dbReference>
<name>A0A4S2N5G9_9PEZI</name>
<evidence type="ECO:0000256" key="1">
    <source>
        <dbReference type="ARBA" id="ARBA00004569"/>
    </source>
</evidence>
<dbReference type="EMBL" id="ML220112">
    <property type="protein sequence ID" value="TGZ84471.1"/>
    <property type="molecule type" value="Genomic_DNA"/>
</dbReference>
<dbReference type="InParanoid" id="A0A4S2N5G9"/>
<comment type="similarity">
    <text evidence="2">Belongs to the CMC4 family.</text>
</comment>
<gene>
    <name evidence="7" type="ORF">EX30DRAFT_336994</name>
</gene>
<keyword evidence="8" id="KW-1185">Reference proteome</keyword>
<accession>A0A4S2N5G9</accession>
<protein>
    <recommendedName>
        <fullName evidence="3">Cx9C motif-containing protein 4, mitochondrial</fullName>
    </recommendedName>
</protein>
<dbReference type="Gene3D" id="1.10.287.1130">
    <property type="entry name" value="CytochromE C oxidase copper chaperone"/>
    <property type="match status" value="1"/>
</dbReference>
<dbReference type="AlphaFoldDB" id="A0A4S2N5G9"/>